<protein>
    <submittedName>
        <fullName evidence="1">Glycosyltransferase family 4 protein</fullName>
    </submittedName>
</protein>
<reference evidence="1" key="1">
    <citation type="submission" date="2024-04" db="EMBL/GenBank/DDBJ databases">
        <authorList>
            <person name="Roder T."/>
            <person name="Oberhansli S."/>
            <person name="Kreuzer M."/>
        </authorList>
    </citation>
    <scope>NUCLEOTIDE SEQUENCE</scope>
    <source>
        <strain evidence="1">LWS13-1.2</strain>
    </source>
</reference>
<accession>A0AAU6SGC8</accession>
<dbReference type="Pfam" id="PF13692">
    <property type="entry name" value="Glyco_trans_1_4"/>
    <property type="match status" value="1"/>
</dbReference>
<dbReference type="SUPFAM" id="SSF53756">
    <property type="entry name" value="UDP-Glycosyltransferase/glycogen phosphorylase"/>
    <property type="match status" value="1"/>
</dbReference>
<proteinExistence type="predicted"/>
<dbReference type="PANTHER" id="PTHR12526">
    <property type="entry name" value="GLYCOSYLTRANSFERASE"/>
    <property type="match status" value="1"/>
</dbReference>
<dbReference type="AlphaFoldDB" id="A0AAU6SGC8"/>
<name>A0AAU6SGC8_9MICO</name>
<dbReference type="RefSeq" id="WP_349426775.1">
    <property type="nucleotide sequence ID" value="NZ_CP151632.1"/>
</dbReference>
<dbReference type="PANTHER" id="PTHR12526:SF635">
    <property type="entry name" value="GLYCOSYL TRANSFERASE GROUP 1"/>
    <property type="match status" value="1"/>
</dbReference>
<dbReference type="CDD" id="cd03801">
    <property type="entry name" value="GT4_PimA-like"/>
    <property type="match status" value="1"/>
</dbReference>
<organism evidence="1">
    <name type="scientific">Microbacterium sp. LWS13-1.2</name>
    <dbReference type="NCBI Taxonomy" id="3135264"/>
    <lineage>
        <taxon>Bacteria</taxon>
        <taxon>Bacillati</taxon>
        <taxon>Actinomycetota</taxon>
        <taxon>Actinomycetes</taxon>
        <taxon>Micrococcales</taxon>
        <taxon>Microbacteriaceae</taxon>
        <taxon>Microbacterium</taxon>
    </lineage>
</organism>
<dbReference type="EMBL" id="CP151632">
    <property type="protein sequence ID" value="WZO35969.1"/>
    <property type="molecule type" value="Genomic_DNA"/>
</dbReference>
<sequence length="464" mass="52377">MTGRTRVLIITGDLIGERMAGPAIRVWNMAEALSAACDVRIVSWNRIERTSDLFDTVHVREADDRQMRDHEAWADVIIVQGTSFRVFPSIAQTQKIVVADLYDPFQLEQLEMNKYAPPAEWADEVTKAVSLLNEQLARADCFLCASEPQRNLWLGGLSSMGRLNPTTYSDDPTFESLLRLVPFGVPGEPPVQRRHGIKGTVPGIATDDKVLIWGGGIYNWFDPVTLVEAMGLLADEHPEIKLFFLSARHFNPDIPEMQALTDTVESAERLGLLDRTVFFNDAWVDYERRADYLLDADIGVSTHLIHAETRFAFRTRILDYLWAELPIVATDGDSFATLIRDRGIGRVVPAQDAPALAAAIVEMVWDEDARRVAADNLKAVREEFMWSRALAPLVAFCTDPKPAPDRDLVLRRVSAVGGTTFERILAMPRGPRRDFALVRHYWKQGGPALVRRKMLTRRERLQRD</sequence>
<dbReference type="Gene3D" id="3.40.50.2000">
    <property type="entry name" value="Glycogen Phosphorylase B"/>
    <property type="match status" value="1"/>
</dbReference>
<evidence type="ECO:0000313" key="1">
    <source>
        <dbReference type="EMBL" id="WZO35969.1"/>
    </source>
</evidence>
<dbReference type="GO" id="GO:0016757">
    <property type="term" value="F:glycosyltransferase activity"/>
    <property type="evidence" value="ECO:0007669"/>
    <property type="project" value="TreeGrafter"/>
</dbReference>
<gene>
    <name evidence="1" type="ORF">MRBLWS13_003685</name>
</gene>